<sequence>MSELLRQNRLAQRQRQLQRWDKCGTADRCQPHIAYAMQSVVYFSSLEQVALLRRHLSLRWEPILCRRLDQLIPRLRTEMAITANLTQIGCHRFSAQLSASFINDAYLPQPVPMLLIEAEYSKSELEKLVDKTRNYRSRGSDNSANLKACSDSESKISPKCMFHTSSSRKLFCKVVRNRRA</sequence>
<protein>
    <submittedName>
        <fullName evidence="1">Uncharacterized protein</fullName>
    </submittedName>
</protein>
<dbReference type="AlphaFoldDB" id="A0A448WKN5"/>
<organism evidence="1 2">
    <name type="scientific">Protopolystoma xenopodis</name>
    <dbReference type="NCBI Taxonomy" id="117903"/>
    <lineage>
        <taxon>Eukaryota</taxon>
        <taxon>Metazoa</taxon>
        <taxon>Spiralia</taxon>
        <taxon>Lophotrochozoa</taxon>
        <taxon>Platyhelminthes</taxon>
        <taxon>Monogenea</taxon>
        <taxon>Polyopisthocotylea</taxon>
        <taxon>Polystomatidea</taxon>
        <taxon>Polystomatidae</taxon>
        <taxon>Protopolystoma</taxon>
    </lineage>
</organism>
<evidence type="ECO:0000313" key="2">
    <source>
        <dbReference type="Proteomes" id="UP000784294"/>
    </source>
</evidence>
<reference evidence="1" key="1">
    <citation type="submission" date="2018-11" db="EMBL/GenBank/DDBJ databases">
        <authorList>
            <consortium name="Pathogen Informatics"/>
        </authorList>
    </citation>
    <scope>NUCLEOTIDE SEQUENCE</scope>
</reference>
<proteinExistence type="predicted"/>
<accession>A0A448WKN5</accession>
<name>A0A448WKN5_9PLAT</name>
<dbReference type="EMBL" id="CAAALY010019889">
    <property type="protein sequence ID" value="VEL14065.1"/>
    <property type="molecule type" value="Genomic_DNA"/>
</dbReference>
<comment type="caution">
    <text evidence="1">The sequence shown here is derived from an EMBL/GenBank/DDBJ whole genome shotgun (WGS) entry which is preliminary data.</text>
</comment>
<dbReference type="Proteomes" id="UP000784294">
    <property type="component" value="Unassembled WGS sequence"/>
</dbReference>
<keyword evidence="2" id="KW-1185">Reference proteome</keyword>
<gene>
    <name evidence="1" type="ORF">PXEA_LOCUS7505</name>
</gene>
<evidence type="ECO:0000313" key="1">
    <source>
        <dbReference type="EMBL" id="VEL14065.1"/>
    </source>
</evidence>